<dbReference type="SUPFAM" id="SSF52047">
    <property type="entry name" value="RNI-like"/>
    <property type="match status" value="1"/>
</dbReference>
<name>A0A9P7S4H2_9AGAR</name>
<comment type="caution">
    <text evidence="2">The sequence shown here is derived from an EMBL/GenBank/DDBJ whole genome shotgun (WGS) entry which is preliminary data.</text>
</comment>
<dbReference type="KEGG" id="more:E1B28_005824"/>
<dbReference type="Proteomes" id="UP001049176">
    <property type="component" value="Chromosome 3"/>
</dbReference>
<dbReference type="Gene3D" id="3.80.10.10">
    <property type="entry name" value="Ribonuclease Inhibitor"/>
    <property type="match status" value="1"/>
</dbReference>
<evidence type="ECO:0000313" key="2">
    <source>
        <dbReference type="EMBL" id="KAG7095033.1"/>
    </source>
</evidence>
<feature type="region of interest" description="Disordered" evidence="1">
    <location>
        <begin position="676"/>
        <end position="695"/>
    </location>
</feature>
<evidence type="ECO:0000256" key="1">
    <source>
        <dbReference type="SAM" id="MobiDB-lite"/>
    </source>
</evidence>
<evidence type="ECO:0000313" key="3">
    <source>
        <dbReference type="Proteomes" id="UP001049176"/>
    </source>
</evidence>
<keyword evidence="3" id="KW-1185">Reference proteome</keyword>
<evidence type="ECO:0008006" key="4">
    <source>
        <dbReference type="Google" id="ProtNLM"/>
    </source>
</evidence>
<sequence>MRSSARPQPPIQRLPVELLSYIFVLGTHSPPSHPASLETPQEAPLFDVDSVKTPLVFTAVNRHWRTVALNTPALWTSLCITVGSLESTADTEASSSLVLNTSHVTSYLSLSRNYPLDILIDARDMDWDFCEPEIPNLCDSLDYTPPFSSQTMLAVISLLLPHLPRWRSIDILTDTWAPMYVALNTLNESLTTRGALLLESLTLMRCNDFISHSSHFQPRHMRHPLFLKPRVTSVVCSLIPRLPRLRNLTLRGVHVCWSSLPSLLRTGSSSSLSSLELSSHCLDVRPSLAEFRTILSSCPMLRKLAVNGSGFALDQAKSKVGPSDGTPSTECEGTIPLSHLQELSLGYRSTLDGRKILALFSAPNVRKLTLEDASHPGGLHEADTKSILRYIATGDVGDARQRSYSRDVAVLFPDGLHQNEGAHSCKGPTSSSRSDCVVNMNHQLQTTATQQPFPMVDTVTLKGVKIDADSLNTFLAALVNLRFLVLNNVPFPMNLFHGTLPIAPHRTPLVDSIRPRILEPTANSFLPSSFAISPMFTNPFNRPVLSSGSKLSPPPLSCPKLEELCIRNSHISPSDLKFFVQSLVSERERGGWLNLYRVEIQLDSASETTLADIWSYLNAESSRRRLDSPMVLDRYPSAVEGNFAILKVPVKASTGITADEIVVKIVQTRPLNLCSEEEGDYGASDPRDDESDGCIDWVELSDPVSES</sequence>
<dbReference type="GeneID" id="66074900"/>
<dbReference type="InterPro" id="IPR032675">
    <property type="entry name" value="LRR_dom_sf"/>
</dbReference>
<accession>A0A9P7S4H2</accession>
<protein>
    <recommendedName>
        <fullName evidence="4">F-box domain-containing protein</fullName>
    </recommendedName>
</protein>
<reference evidence="2" key="1">
    <citation type="journal article" date="2021" name="Genome Biol. Evol.">
        <title>The assembled and annotated genome of the fairy-ring fungus Marasmius oreades.</title>
        <authorList>
            <person name="Hiltunen M."/>
            <person name="Ament-Velasquez S.L."/>
            <person name="Johannesson H."/>
        </authorList>
    </citation>
    <scope>NUCLEOTIDE SEQUENCE</scope>
    <source>
        <strain evidence="2">03SP1</strain>
    </source>
</reference>
<gene>
    <name evidence="2" type="ORF">E1B28_005824</name>
</gene>
<dbReference type="OrthoDB" id="3237066at2759"/>
<proteinExistence type="predicted"/>
<organism evidence="2 3">
    <name type="scientific">Marasmius oreades</name>
    <name type="common">fairy-ring Marasmius</name>
    <dbReference type="NCBI Taxonomy" id="181124"/>
    <lineage>
        <taxon>Eukaryota</taxon>
        <taxon>Fungi</taxon>
        <taxon>Dikarya</taxon>
        <taxon>Basidiomycota</taxon>
        <taxon>Agaricomycotina</taxon>
        <taxon>Agaricomycetes</taxon>
        <taxon>Agaricomycetidae</taxon>
        <taxon>Agaricales</taxon>
        <taxon>Marasmiineae</taxon>
        <taxon>Marasmiaceae</taxon>
        <taxon>Marasmius</taxon>
    </lineage>
</organism>
<dbReference type="RefSeq" id="XP_043011503.1">
    <property type="nucleotide sequence ID" value="XM_043150416.1"/>
</dbReference>
<dbReference type="EMBL" id="CM032183">
    <property type="protein sequence ID" value="KAG7095033.1"/>
    <property type="molecule type" value="Genomic_DNA"/>
</dbReference>
<dbReference type="AlphaFoldDB" id="A0A9P7S4H2"/>